<proteinExistence type="predicted"/>
<reference evidence="1 2" key="1">
    <citation type="submission" date="2018-04" db="EMBL/GenBank/DDBJ databases">
        <title>Marixanthomonas spongiae HN-E44 sp. nov., isolated from a marine sponge.</title>
        <authorList>
            <person name="Luo L."/>
            <person name="Zhuang L."/>
        </authorList>
    </citation>
    <scope>NUCLEOTIDE SEQUENCE [LARGE SCALE GENOMIC DNA]</scope>
    <source>
        <strain evidence="1 2">HN-E44</strain>
    </source>
</reference>
<gene>
    <name evidence="1" type="ORF">DDV96_13710</name>
</gene>
<evidence type="ECO:0000313" key="2">
    <source>
        <dbReference type="Proteomes" id="UP000245962"/>
    </source>
</evidence>
<name>A0A2U0HX15_9FLAO</name>
<protein>
    <submittedName>
        <fullName evidence="1">Uncharacterized protein</fullName>
    </submittedName>
</protein>
<dbReference type="EMBL" id="QEHR01000009">
    <property type="protein sequence ID" value="PVW13422.1"/>
    <property type="molecule type" value="Genomic_DNA"/>
</dbReference>
<evidence type="ECO:0000313" key="1">
    <source>
        <dbReference type="EMBL" id="PVW13422.1"/>
    </source>
</evidence>
<dbReference type="OrthoDB" id="1441047at2"/>
<keyword evidence="2" id="KW-1185">Reference proteome</keyword>
<accession>A0A2U0HX15</accession>
<dbReference type="AlphaFoldDB" id="A0A2U0HX15"/>
<sequence length="129" mass="15750">MEKVYPPFDHDKPDTENNKKRFKDFLKVEIKPDVKNIYCFDDAIGIDADYMFAFNCNNSTSKKIIEVHNLTIDTLNSDNGFGLQHDFEWWDKKRIEKLQKYSWTNGNQYFKYYWYDKENKKAYFFDFDM</sequence>
<comment type="caution">
    <text evidence="1">The sequence shown here is derived from an EMBL/GenBank/DDBJ whole genome shotgun (WGS) entry which is preliminary data.</text>
</comment>
<dbReference type="Proteomes" id="UP000245962">
    <property type="component" value="Unassembled WGS sequence"/>
</dbReference>
<organism evidence="1 2">
    <name type="scientific">Marixanthomonas spongiae</name>
    <dbReference type="NCBI Taxonomy" id="2174845"/>
    <lineage>
        <taxon>Bacteria</taxon>
        <taxon>Pseudomonadati</taxon>
        <taxon>Bacteroidota</taxon>
        <taxon>Flavobacteriia</taxon>
        <taxon>Flavobacteriales</taxon>
        <taxon>Flavobacteriaceae</taxon>
        <taxon>Marixanthomonas</taxon>
    </lineage>
</organism>